<comment type="subcellular location">
    <subcellularLocation>
        <location evidence="1">Membrane</location>
        <topology evidence="1">Multi-pass membrane protein</topology>
    </subcellularLocation>
</comment>
<dbReference type="OrthoDB" id="3222at2759"/>
<dbReference type="PRINTS" id="PR00783">
    <property type="entry name" value="MINTRINSICP"/>
</dbReference>
<protein>
    <submittedName>
        <fullName evidence="10">Uncharacterized protein</fullName>
    </submittedName>
</protein>
<dbReference type="PANTHER" id="PTHR43829">
    <property type="entry name" value="AQUAPORIN OR AQUAGLYCEROPORIN RELATED"/>
    <property type="match status" value="1"/>
</dbReference>
<accession>A0A814TC50</accession>
<dbReference type="Proteomes" id="UP000663828">
    <property type="component" value="Unassembled WGS sequence"/>
</dbReference>
<evidence type="ECO:0000256" key="3">
    <source>
        <dbReference type="ARBA" id="ARBA00022448"/>
    </source>
</evidence>
<dbReference type="PANTHER" id="PTHR43829:SF9">
    <property type="entry name" value="AQUAPORIN-9"/>
    <property type="match status" value="1"/>
</dbReference>
<dbReference type="GO" id="GO:0015254">
    <property type="term" value="F:glycerol channel activity"/>
    <property type="evidence" value="ECO:0007669"/>
    <property type="project" value="TreeGrafter"/>
</dbReference>
<keyword evidence="5 8" id="KW-1133">Transmembrane helix</keyword>
<sequence>MVLFLAECFATCIMILIGEGAIANYKFTQEPSQTTLPIAIAFGVGVYAALMLAAPIAGAQLNPALSISLLTIGEIKPLLCLLYVIAQVVGAFLGAVLVYVVYVKQFDAYDGGRREMIGVTGTADVFFTMPAEGIPNWSAFIDQVIGTGILMIFVQAVGNKSNQITSKVIQPFAYALIVIGIISAFSINAGAAVNPARDFGPRIFGAFIYGWKAVFTVHDYYFWVPIVGPIVGAIIGVWVYQCYRFIVKKYGYLSNVEAPSIDIEQRVSSKF</sequence>
<evidence type="ECO:0000256" key="8">
    <source>
        <dbReference type="SAM" id="Phobius"/>
    </source>
</evidence>
<name>A0A814TC50_ADIRI</name>
<evidence type="ECO:0000256" key="4">
    <source>
        <dbReference type="ARBA" id="ARBA00022692"/>
    </source>
</evidence>
<reference evidence="10" key="1">
    <citation type="submission" date="2021-02" db="EMBL/GenBank/DDBJ databases">
        <authorList>
            <person name="Nowell W R."/>
        </authorList>
    </citation>
    <scope>NUCLEOTIDE SEQUENCE</scope>
</reference>
<dbReference type="EMBL" id="CAJNOR010000788">
    <property type="protein sequence ID" value="CAF1007573.1"/>
    <property type="molecule type" value="Genomic_DNA"/>
</dbReference>
<evidence type="ECO:0000313" key="9">
    <source>
        <dbReference type="EMBL" id="CAF1007573.1"/>
    </source>
</evidence>
<dbReference type="AlphaFoldDB" id="A0A814TC50"/>
<feature type="transmembrane region" description="Helical" evidence="8">
    <location>
        <begin position="78"/>
        <end position="102"/>
    </location>
</feature>
<dbReference type="Pfam" id="PF00230">
    <property type="entry name" value="MIP"/>
    <property type="match status" value="1"/>
</dbReference>
<keyword evidence="4 7" id="KW-0812">Transmembrane</keyword>
<dbReference type="EMBL" id="CAJNOJ010000124">
    <property type="protein sequence ID" value="CAF1160070.1"/>
    <property type="molecule type" value="Genomic_DNA"/>
</dbReference>
<evidence type="ECO:0000256" key="2">
    <source>
        <dbReference type="ARBA" id="ARBA00006175"/>
    </source>
</evidence>
<organism evidence="10 12">
    <name type="scientific">Adineta ricciae</name>
    <name type="common">Rotifer</name>
    <dbReference type="NCBI Taxonomy" id="249248"/>
    <lineage>
        <taxon>Eukaryota</taxon>
        <taxon>Metazoa</taxon>
        <taxon>Spiralia</taxon>
        <taxon>Gnathifera</taxon>
        <taxon>Rotifera</taxon>
        <taxon>Eurotatoria</taxon>
        <taxon>Bdelloidea</taxon>
        <taxon>Adinetida</taxon>
        <taxon>Adinetidae</taxon>
        <taxon>Adineta</taxon>
    </lineage>
</organism>
<evidence type="ECO:0000313" key="12">
    <source>
        <dbReference type="Proteomes" id="UP000663852"/>
    </source>
</evidence>
<dbReference type="GO" id="GO:0015250">
    <property type="term" value="F:water channel activity"/>
    <property type="evidence" value="ECO:0007669"/>
    <property type="project" value="TreeGrafter"/>
</dbReference>
<feature type="transmembrane region" description="Helical" evidence="8">
    <location>
        <begin position="137"/>
        <end position="159"/>
    </location>
</feature>
<dbReference type="InterPro" id="IPR000425">
    <property type="entry name" value="MIP"/>
</dbReference>
<evidence type="ECO:0000313" key="11">
    <source>
        <dbReference type="Proteomes" id="UP000663828"/>
    </source>
</evidence>
<dbReference type="InterPro" id="IPR022357">
    <property type="entry name" value="MIP_CS"/>
</dbReference>
<evidence type="ECO:0000256" key="1">
    <source>
        <dbReference type="ARBA" id="ARBA00004141"/>
    </source>
</evidence>
<feature type="transmembrane region" description="Helical" evidence="8">
    <location>
        <begin position="36"/>
        <end position="57"/>
    </location>
</feature>
<evidence type="ECO:0000313" key="10">
    <source>
        <dbReference type="EMBL" id="CAF1160070.1"/>
    </source>
</evidence>
<dbReference type="Proteomes" id="UP000663852">
    <property type="component" value="Unassembled WGS sequence"/>
</dbReference>
<proteinExistence type="inferred from homology"/>
<keyword evidence="3 7" id="KW-0813">Transport</keyword>
<keyword evidence="6 8" id="KW-0472">Membrane</keyword>
<dbReference type="InterPro" id="IPR050363">
    <property type="entry name" value="MIP/Aquaporin"/>
</dbReference>
<evidence type="ECO:0000256" key="7">
    <source>
        <dbReference type="RuleBase" id="RU000477"/>
    </source>
</evidence>
<dbReference type="SUPFAM" id="SSF81338">
    <property type="entry name" value="Aquaporin-like"/>
    <property type="match status" value="1"/>
</dbReference>
<dbReference type="Gene3D" id="1.20.1080.10">
    <property type="entry name" value="Glycerol uptake facilitator protein"/>
    <property type="match status" value="1"/>
</dbReference>
<evidence type="ECO:0000256" key="6">
    <source>
        <dbReference type="ARBA" id="ARBA00023136"/>
    </source>
</evidence>
<keyword evidence="11" id="KW-1185">Reference proteome</keyword>
<dbReference type="InterPro" id="IPR023271">
    <property type="entry name" value="Aquaporin-like"/>
</dbReference>
<evidence type="ECO:0000256" key="5">
    <source>
        <dbReference type="ARBA" id="ARBA00022989"/>
    </source>
</evidence>
<dbReference type="PROSITE" id="PS00221">
    <property type="entry name" value="MIP"/>
    <property type="match status" value="1"/>
</dbReference>
<comment type="caution">
    <text evidence="10">The sequence shown here is derived from an EMBL/GenBank/DDBJ whole genome shotgun (WGS) entry which is preliminary data.</text>
</comment>
<comment type="similarity">
    <text evidence="2 7">Belongs to the MIP/aquaporin (TC 1.A.8) family.</text>
</comment>
<feature type="transmembrane region" description="Helical" evidence="8">
    <location>
        <begin position="220"/>
        <end position="240"/>
    </location>
</feature>
<feature type="transmembrane region" description="Helical" evidence="8">
    <location>
        <begin position="171"/>
        <end position="193"/>
    </location>
</feature>
<dbReference type="GO" id="GO:0016323">
    <property type="term" value="C:basolateral plasma membrane"/>
    <property type="evidence" value="ECO:0007669"/>
    <property type="project" value="TreeGrafter"/>
</dbReference>
<gene>
    <name evidence="10" type="ORF">EDS130_LOCUS23095</name>
    <name evidence="9" type="ORF">XAT740_LOCUS13546</name>
</gene>